<dbReference type="OrthoDB" id="9807064at2"/>
<keyword evidence="4" id="KW-1185">Reference proteome</keyword>
<dbReference type="KEGG" id="bgok:Pr1d_37990"/>
<dbReference type="EMBL" id="CP042913">
    <property type="protein sequence ID" value="QEG36485.1"/>
    <property type="molecule type" value="Genomic_DNA"/>
</dbReference>
<dbReference type="PANTHER" id="PTHR12835:SF5">
    <property type="entry name" value="BIOTIN--PROTEIN LIGASE"/>
    <property type="match status" value="1"/>
</dbReference>
<dbReference type="SUPFAM" id="SSF50037">
    <property type="entry name" value="C-terminal domain of transcriptional repressors"/>
    <property type="match status" value="1"/>
</dbReference>
<dbReference type="GO" id="GO:0004077">
    <property type="term" value="F:biotin--[biotin carboxyl-carrier protein] ligase activity"/>
    <property type="evidence" value="ECO:0007669"/>
    <property type="project" value="UniProtKB-EC"/>
</dbReference>
<feature type="domain" description="BPL/LPL catalytic" evidence="2">
    <location>
        <begin position="22"/>
        <end position="202"/>
    </location>
</feature>
<evidence type="ECO:0000256" key="1">
    <source>
        <dbReference type="ARBA" id="ARBA00022598"/>
    </source>
</evidence>
<dbReference type="GO" id="GO:0005737">
    <property type="term" value="C:cytoplasm"/>
    <property type="evidence" value="ECO:0007669"/>
    <property type="project" value="TreeGrafter"/>
</dbReference>
<dbReference type="InterPro" id="IPR008988">
    <property type="entry name" value="Transcriptional_repressor_C"/>
</dbReference>
<keyword evidence="1 3" id="KW-0436">Ligase</keyword>
<dbReference type="InterPro" id="IPR004408">
    <property type="entry name" value="Biotin_CoA_COase_ligase"/>
</dbReference>
<name>A0A5B9QFS5_9BACT</name>
<dbReference type="RefSeq" id="WP_148074824.1">
    <property type="nucleotide sequence ID" value="NZ_CP042913.1"/>
</dbReference>
<dbReference type="Gene3D" id="2.30.30.100">
    <property type="match status" value="1"/>
</dbReference>
<gene>
    <name evidence="3" type="primary">birA</name>
    <name evidence="3" type="ORF">Pr1d_37990</name>
</gene>
<dbReference type="CDD" id="cd16442">
    <property type="entry name" value="BPL"/>
    <property type="match status" value="1"/>
</dbReference>
<reference evidence="3 4" key="1">
    <citation type="submission" date="2019-08" db="EMBL/GenBank/DDBJ databases">
        <title>Deep-cultivation of Planctomycetes and their phenomic and genomic characterization uncovers novel biology.</title>
        <authorList>
            <person name="Wiegand S."/>
            <person name="Jogler M."/>
            <person name="Boedeker C."/>
            <person name="Pinto D."/>
            <person name="Vollmers J."/>
            <person name="Rivas-Marin E."/>
            <person name="Kohn T."/>
            <person name="Peeters S.H."/>
            <person name="Heuer A."/>
            <person name="Rast P."/>
            <person name="Oberbeckmann S."/>
            <person name="Bunk B."/>
            <person name="Jeske O."/>
            <person name="Meyerdierks A."/>
            <person name="Storesund J.E."/>
            <person name="Kallscheuer N."/>
            <person name="Luecker S."/>
            <person name="Lage O.M."/>
            <person name="Pohl T."/>
            <person name="Merkel B.J."/>
            <person name="Hornburger P."/>
            <person name="Mueller R.-W."/>
            <person name="Bruemmer F."/>
            <person name="Labrenz M."/>
            <person name="Spormann A.M."/>
            <person name="Op den Camp H."/>
            <person name="Overmann J."/>
            <person name="Amann R."/>
            <person name="Jetten M.S.M."/>
            <person name="Mascher T."/>
            <person name="Medema M.H."/>
            <person name="Devos D.P."/>
            <person name="Kaster A.-K."/>
            <person name="Ovreas L."/>
            <person name="Rohde M."/>
            <person name="Galperin M.Y."/>
            <person name="Jogler C."/>
        </authorList>
    </citation>
    <scope>NUCLEOTIDE SEQUENCE [LARGE SCALE GENOMIC DNA]</scope>
    <source>
        <strain evidence="3 4">Pr1d</strain>
    </source>
</reference>
<evidence type="ECO:0000313" key="4">
    <source>
        <dbReference type="Proteomes" id="UP000323917"/>
    </source>
</evidence>
<dbReference type="NCBIfam" id="TIGR00121">
    <property type="entry name" value="birA_ligase"/>
    <property type="match status" value="1"/>
</dbReference>
<dbReference type="InterPro" id="IPR045864">
    <property type="entry name" value="aa-tRNA-synth_II/BPL/LPL"/>
</dbReference>
<organism evidence="3 4">
    <name type="scientific">Bythopirellula goksoeyrii</name>
    <dbReference type="NCBI Taxonomy" id="1400387"/>
    <lineage>
        <taxon>Bacteria</taxon>
        <taxon>Pseudomonadati</taxon>
        <taxon>Planctomycetota</taxon>
        <taxon>Planctomycetia</taxon>
        <taxon>Pirellulales</taxon>
        <taxon>Lacipirellulaceae</taxon>
        <taxon>Bythopirellula</taxon>
    </lineage>
</organism>
<dbReference type="SUPFAM" id="SSF55681">
    <property type="entry name" value="Class II aaRS and biotin synthetases"/>
    <property type="match status" value="1"/>
</dbReference>
<evidence type="ECO:0000313" key="3">
    <source>
        <dbReference type="EMBL" id="QEG36485.1"/>
    </source>
</evidence>
<sequence length="266" mass="29039">MNDNSFSLDTLDRIVAETFIGQIDYNQELSSTNNRGLELAREQSEIPIATLVLTERQTAGRGRGKNRWWSGEGGLAFSVLVNCGALKLPTSCWPKISLTTGLAVCDAIEKTIEVGDAKLKWPNDVYLSGCKACGILVEAPDSRRARVVIGIGINVNNTTALAPLELRGHAISLSDIAQQKIEPTEVLIQVLQQLAERLTSLARGTQDLRRDWHTRCLLTGQLVEIDLDTRHLIGVCHGIDDNGALVLETEFGIERCLSGTVSDFTS</sequence>
<dbReference type="PANTHER" id="PTHR12835">
    <property type="entry name" value="BIOTIN PROTEIN LIGASE"/>
    <property type="match status" value="1"/>
</dbReference>
<dbReference type="Gene3D" id="3.30.930.10">
    <property type="entry name" value="Bira Bifunctional Protein, Domain 2"/>
    <property type="match status" value="1"/>
</dbReference>
<dbReference type="InterPro" id="IPR004143">
    <property type="entry name" value="BPL_LPL_catalytic"/>
</dbReference>
<proteinExistence type="predicted"/>
<dbReference type="Pfam" id="PF03099">
    <property type="entry name" value="BPL_LplA_LipB"/>
    <property type="match status" value="1"/>
</dbReference>
<dbReference type="EC" id="6.3.4.15" evidence="3"/>
<dbReference type="Proteomes" id="UP000323917">
    <property type="component" value="Chromosome"/>
</dbReference>
<protein>
    <submittedName>
        <fullName evidence="3">Bifunctional ligase/repressor BirA</fullName>
        <ecNumber evidence="3">6.3.4.15</ecNumber>
    </submittedName>
</protein>
<dbReference type="AlphaFoldDB" id="A0A5B9QFS5"/>
<dbReference type="PROSITE" id="PS51733">
    <property type="entry name" value="BPL_LPL_CATALYTIC"/>
    <property type="match status" value="1"/>
</dbReference>
<accession>A0A5B9QFS5</accession>
<evidence type="ECO:0000259" key="2">
    <source>
        <dbReference type="PROSITE" id="PS51733"/>
    </source>
</evidence>